<dbReference type="WBParaSite" id="nRc.2.0.1.t30150-RA">
    <property type="protein sequence ID" value="nRc.2.0.1.t30150-RA"/>
    <property type="gene ID" value="nRc.2.0.1.g30150"/>
</dbReference>
<dbReference type="GO" id="GO:0005871">
    <property type="term" value="C:kinesin complex"/>
    <property type="evidence" value="ECO:0007669"/>
    <property type="project" value="TreeGrafter"/>
</dbReference>
<feature type="coiled-coil region" evidence="7">
    <location>
        <begin position="548"/>
        <end position="606"/>
    </location>
</feature>
<dbReference type="Proteomes" id="UP000887565">
    <property type="component" value="Unplaced"/>
</dbReference>
<evidence type="ECO:0000256" key="2">
    <source>
        <dbReference type="ARBA" id="ARBA00022741"/>
    </source>
</evidence>
<evidence type="ECO:0000256" key="5">
    <source>
        <dbReference type="PROSITE-ProRule" id="PRU00283"/>
    </source>
</evidence>
<dbReference type="InterPro" id="IPR027417">
    <property type="entry name" value="P-loop_NTPase"/>
</dbReference>
<dbReference type="PRINTS" id="PR00380">
    <property type="entry name" value="KINESINHEAVY"/>
</dbReference>
<evidence type="ECO:0000313" key="10">
    <source>
        <dbReference type="Proteomes" id="UP000887565"/>
    </source>
</evidence>
<keyword evidence="10" id="KW-1185">Reference proteome</keyword>
<reference evidence="11" key="1">
    <citation type="submission" date="2022-11" db="UniProtKB">
        <authorList>
            <consortium name="WormBaseParasite"/>
        </authorList>
    </citation>
    <scope>IDENTIFICATION</scope>
</reference>
<dbReference type="Gene3D" id="3.40.850.10">
    <property type="entry name" value="Kinesin motor domain"/>
    <property type="match status" value="1"/>
</dbReference>
<dbReference type="GO" id="GO:0051256">
    <property type="term" value="P:mitotic spindle midzone assembly"/>
    <property type="evidence" value="ECO:0007669"/>
    <property type="project" value="TreeGrafter"/>
</dbReference>
<evidence type="ECO:0000256" key="1">
    <source>
        <dbReference type="ARBA" id="ARBA00004245"/>
    </source>
</evidence>
<keyword evidence="2 5" id="KW-0547">Nucleotide-binding</keyword>
<sequence>MDPVEVYCRVKPLTDNSSDICVKVLDEQTLQITEPTNPNRPMTSSQYEENIKMTQAKFTHLFDMESTQEEVFNRVAYELCEDLVKGSNGLLFTYGITGSGKTYTMSGIKAEPGILPRCLDLIFNSISPYLIEPMVFIPDKMNKFDVRLKCIASLERAKQNLLPIGCLRNRRFNKKNLANDDWDLNSRNNNNNVIKIPISKFDEDCAFAVFVSYVEIYNDYIYDLLDQTDQKNGSKKLREDINRFTYVSGVTEREVRNTQEALDVLEEGRKNRRQASTALNAESSRSHSVFNIRLVKAALDEGGSEVLQDKSRIWVSQLSLVDLAGSERSSRTGNINSSLMFLRECLKALREKQKNGSKKTVVSYRSCTLTNLFKNYFDGEGKVRMIVCINPSSIDYDENMDVLSFAEMTKDVRILPSAANPSSQTDWLTPGRKRAAQIITEVKAEMEREISRQVQESQVLNTIFPDRPAFYTSVKSLGDMTNPPQLSNLKEEQALARFKQYYDAKLKLRQELLSKQQSSVVAFEEALRKYVFDSECLRKKHEDCERYMRETDLENQQLKSENIKLKQQISSLDHRLKKSERDTRFYQNQEEAIRKGENKLRAVKEIVSRMPGQVSVAKKRGPSPPPKPFRQKDMNHNLRKHRRSQSIGDLLNENQPPINRQVPSSATHYDANSRESKKVYCIA</sequence>
<dbReference type="GO" id="GO:0005634">
    <property type="term" value="C:nucleus"/>
    <property type="evidence" value="ECO:0007669"/>
    <property type="project" value="TreeGrafter"/>
</dbReference>
<dbReference type="SMART" id="SM00129">
    <property type="entry name" value="KISc"/>
    <property type="match status" value="1"/>
</dbReference>
<keyword evidence="3 5" id="KW-0067">ATP-binding</keyword>
<feature type="region of interest" description="Disordered" evidence="8">
    <location>
        <begin position="611"/>
        <end position="675"/>
    </location>
</feature>
<dbReference type="PROSITE" id="PS00411">
    <property type="entry name" value="KINESIN_MOTOR_1"/>
    <property type="match status" value="1"/>
</dbReference>
<keyword evidence="7" id="KW-0175">Coiled coil</keyword>
<dbReference type="GO" id="GO:0008017">
    <property type="term" value="F:microtubule binding"/>
    <property type="evidence" value="ECO:0007669"/>
    <property type="project" value="InterPro"/>
</dbReference>
<keyword evidence="4" id="KW-0963">Cytoplasm</keyword>
<dbReference type="InterPro" id="IPR001752">
    <property type="entry name" value="Kinesin_motor_dom"/>
</dbReference>
<dbReference type="GO" id="GO:0003777">
    <property type="term" value="F:microtubule motor activity"/>
    <property type="evidence" value="ECO:0007669"/>
    <property type="project" value="InterPro"/>
</dbReference>
<organism evidence="10 11">
    <name type="scientific">Romanomermis culicivorax</name>
    <name type="common">Nematode worm</name>
    <dbReference type="NCBI Taxonomy" id="13658"/>
    <lineage>
        <taxon>Eukaryota</taxon>
        <taxon>Metazoa</taxon>
        <taxon>Ecdysozoa</taxon>
        <taxon>Nematoda</taxon>
        <taxon>Enoplea</taxon>
        <taxon>Dorylaimia</taxon>
        <taxon>Mermithida</taxon>
        <taxon>Mermithoidea</taxon>
        <taxon>Mermithidae</taxon>
        <taxon>Romanomermis</taxon>
    </lineage>
</organism>
<evidence type="ECO:0000256" key="8">
    <source>
        <dbReference type="SAM" id="MobiDB-lite"/>
    </source>
</evidence>
<dbReference type="GO" id="GO:0005874">
    <property type="term" value="C:microtubule"/>
    <property type="evidence" value="ECO:0007669"/>
    <property type="project" value="UniProtKB-KW"/>
</dbReference>
<feature type="domain" description="Kinesin motor" evidence="9">
    <location>
        <begin position="3"/>
        <end position="412"/>
    </location>
</feature>
<dbReference type="Pfam" id="PF00225">
    <property type="entry name" value="Kinesin"/>
    <property type="match status" value="1"/>
</dbReference>
<evidence type="ECO:0000256" key="4">
    <source>
        <dbReference type="ARBA" id="ARBA00023212"/>
    </source>
</evidence>
<dbReference type="InterPro" id="IPR027640">
    <property type="entry name" value="Kinesin-like_fam"/>
</dbReference>
<keyword evidence="5 6" id="KW-0505">Motor protein</keyword>
<dbReference type="GO" id="GO:0007018">
    <property type="term" value="P:microtubule-based movement"/>
    <property type="evidence" value="ECO:0007669"/>
    <property type="project" value="InterPro"/>
</dbReference>
<keyword evidence="4" id="KW-0206">Cytoskeleton</keyword>
<evidence type="ECO:0000256" key="7">
    <source>
        <dbReference type="SAM" id="Coils"/>
    </source>
</evidence>
<comment type="similarity">
    <text evidence="5 6">Belongs to the TRAFAC class myosin-kinesin ATPase superfamily. Kinesin family.</text>
</comment>
<dbReference type="PANTHER" id="PTHR24115">
    <property type="entry name" value="KINESIN-RELATED"/>
    <property type="match status" value="1"/>
</dbReference>
<dbReference type="PROSITE" id="PS50067">
    <property type="entry name" value="KINESIN_MOTOR_2"/>
    <property type="match status" value="1"/>
</dbReference>
<feature type="binding site" evidence="5">
    <location>
        <begin position="95"/>
        <end position="102"/>
    </location>
    <ligand>
        <name>ATP</name>
        <dbReference type="ChEBI" id="CHEBI:30616"/>
    </ligand>
</feature>
<evidence type="ECO:0000259" key="9">
    <source>
        <dbReference type="PROSITE" id="PS50067"/>
    </source>
</evidence>
<dbReference type="SUPFAM" id="SSF52540">
    <property type="entry name" value="P-loop containing nucleoside triphosphate hydrolases"/>
    <property type="match status" value="1"/>
</dbReference>
<comment type="subcellular location">
    <subcellularLocation>
        <location evidence="1">Cytoplasm</location>
        <location evidence="1">Cytoskeleton</location>
    </subcellularLocation>
</comment>
<dbReference type="InterPro" id="IPR019821">
    <property type="entry name" value="Kinesin_motor_CS"/>
</dbReference>
<proteinExistence type="inferred from homology"/>
<dbReference type="InterPro" id="IPR036961">
    <property type="entry name" value="Kinesin_motor_dom_sf"/>
</dbReference>
<evidence type="ECO:0000256" key="3">
    <source>
        <dbReference type="ARBA" id="ARBA00022840"/>
    </source>
</evidence>
<feature type="compositionally biased region" description="Polar residues" evidence="8">
    <location>
        <begin position="652"/>
        <end position="667"/>
    </location>
</feature>
<keyword evidence="6" id="KW-0493">Microtubule</keyword>
<dbReference type="GO" id="GO:0005524">
    <property type="term" value="F:ATP binding"/>
    <property type="evidence" value="ECO:0007669"/>
    <property type="project" value="UniProtKB-UniRule"/>
</dbReference>
<dbReference type="PANTHER" id="PTHR24115:SF600">
    <property type="entry name" value="KINESIN-LIKE PROTEIN KIF23"/>
    <property type="match status" value="1"/>
</dbReference>
<evidence type="ECO:0000256" key="6">
    <source>
        <dbReference type="RuleBase" id="RU000394"/>
    </source>
</evidence>
<dbReference type="AlphaFoldDB" id="A0A915JUV4"/>
<evidence type="ECO:0000313" key="11">
    <source>
        <dbReference type="WBParaSite" id="nRc.2.0.1.t30150-RA"/>
    </source>
</evidence>
<protein>
    <recommendedName>
        <fullName evidence="6">Kinesin-like protein</fullName>
    </recommendedName>
</protein>
<dbReference type="GO" id="GO:0016887">
    <property type="term" value="F:ATP hydrolysis activity"/>
    <property type="evidence" value="ECO:0007669"/>
    <property type="project" value="TreeGrafter"/>
</dbReference>
<name>A0A915JUV4_ROMCU</name>
<accession>A0A915JUV4</accession>